<protein>
    <submittedName>
        <fullName evidence="2">Uncharacterized protein</fullName>
    </submittedName>
</protein>
<reference evidence="2" key="1">
    <citation type="submission" date="2022-10" db="EMBL/GenBank/DDBJ databases">
        <title>Puccinia triticina Genome sequencing and assembly.</title>
        <authorList>
            <person name="Li C."/>
        </authorList>
    </citation>
    <scope>NUCLEOTIDE SEQUENCE</scope>
    <source>
        <strain evidence="2">Pt15</strain>
    </source>
</reference>
<dbReference type="RefSeq" id="XP_053026765.1">
    <property type="nucleotide sequence ID" value="XM_053163264.1"/>
</dbReference>
<keyword evidence="1" id="KW-0472">Membrane</keyword>
<feature type="transmembrane region" description="Helical" evidence="1">
    <location>
        <begin position="43"/>
        <end position="62"/>
    </location>
</feature>
<dbReference type="GeneID" id="77804158"/>
<dbReference type="Proteomes" id="UP001164743">
    <property type="component" value="Chromosome 14A"/>
</dbReference>
<dbReference type="EMBL" id="CP110434">
    <property type="protein sequence ID" value="WAQ91210.1"/>
    <property type="molecule type" value="Genomic_DNA"/>
</dbReference>
<accession>A0ABY7D1V3</accession>
<keyword evidence="1" id="KW-0812">Transmembrane</keyword>
<keyword evidence="3" id="KW-1185">Reference proteome</keyword>
<evidence type="ECO:0000313" key="2">
    <source>
        <dbReference type="EMBL" id="WAQ91210.1"/>
    </source>
</evidence>
<evidence type="ECO:0000256" key="1">
    <source>
        <dbReference type="SAM" id="Phobius"/>
    </source>
</evidence>
<proteinExistence type="predicted"/>
<keyword evidence="1" id="KW-1133">Transmembrane helix</keyword>
<name>A0ABY7D1V3_9BASI</name>
<gene>
    <name evidence="2" type="ORF">PtA15_14A91</name>
</gene>
<evidence type="ECO:0000313" key="3">
    <source>
        <dbReference type="Proteomes" id="UP001164743"/>
    </source>
</evidence>
<sequence length="100" mass="11700">MRNAGKYVVEDKEGKGGKWIWRLVYEVEERKSLMGKPMLGERAFIPITFACSPEILVVVMLSDVWLHFLFFFIGSFFDLFIASFIYFLCFCTPNLNYFSS</sequence>
<feature type="transmembrane region" description="Helical" evidence="1">
    <location>
        <begin position="68"/>
        <end position="91"/>
    </location>
</feature>
<organism evidence="2 3">
    <name type="scientific">Puccinia triticina</name>
    <dbReference type="NCBI Taxonomy" id="208348"/>
    <lineage>
        <taxon>Eukaryota</taxon>
        <taxon>Fungi</taxon>
        <taxon>Dikarya</taxon>
        <taxon>Basidiomycota</taxon>
        <taxon>Pucciniomycotina</taxon>
        <taxon>Pucciniomycetes</taxon>
        <taxon>Pucciniales</taxon>
        <taxon>Pucciniaceae</taxon>
        <taxon>Puccinia</taxon>
    </lineage>
</organism>